<keyword evidence="1" id="KW-0597">Phosphoprotein</keyword>
<dbReference type="InterPro" id="IPR011006">
    <property type="entry name" value="CheY-like_superfamily"/>
</dbReference>
<dbReference type="PROSITE" id="PS50110">
    <property type="entry name" value="RESPONSE_REGULATORY"/>
    <property type="match status" value="1"/>
</dbReference>
<comment type="caution">
    <text evidence="3">The sequence shown here is derived from an EMBL/GenBank/DDBJ whole genome shotgun (WGS) entry which is preliminary data.</text>
</comment>
<dbReference type="SMART" id="SM00448">
    <property type="entry name" value="REC"/>
    <property type="match status" value="1"/>
</dbReference>
<dbReference type="RefSeq" id="WP_164534844.1">
    <property type="nucleotide sequence ID" value="NZ_JAALFG010000003.1"/>
</dbReference>
<dbReference type="AlphaFoldDB" id="A0A6M1SW31"/>
<dbReference type="InterPro" id="IPR001789">
    <property type="entry name" value="Sig_transdc_resp-reg_receiver"/>
</dbReference>
<reference evidence="3 4" key="1">
    <citation type="submission" date="2020-02" db="EMBL/GenBank/DDBJ databases">
        <authorList>
            <person name="Khan S.A."/>
            <person name="Jeon C.O."/>
            <person name="Chun B.H."/>
        </authorList>
    </citation>
    <scope>NUCLEOTIDE SEQUENCE [LARGE SCALE GENOMIC DNA]</scope>
    <source>
        <strain evidence="3 4">H239</strain>
    </source>
</reference>
<evidence type="ECO:0000313" key="4">
    <source>
        <dbReference type="Proteomes" id="UP000474802"/>
    </source>
</evidence>
<evidence type="ECO:0000259" key="2">
    <source>
        <dbReference type="PROSITE" id="PS50110"/>
    </source>
</evidence>
<gene>
    <name evidence="3" type="ORF">G5575_13810</name>
</gene>
<dbReference type="EMBL" id="JAALFG010000003">
    <property type="protein sequence ID" value="NGP18583.1"/>
    <property type="molecule type" value="Genomic_DNA"/>
</dbReference>
<protein>
    <recommendedName>
        <fullName evidence="2">Response regulatory domain-containing protein</fullName>
    </recommendedName>
</protein>
<feature type="domain" description="Response regulatory" evidence="2">
    <location>
        <begin position="8"/>
        <end position="116"/>
    </location>
</feature>
<evidence type="ECO:0000313" key="3">
    <source>
        <dbReference type="EMBL" id="NGP18583.1"/>
    </source>
</evidence>
<reference evidence="3 4" key="2">
    <citation type="submission" date="2020-03" db="EMBL/GenBank/DDBJ databases">
        <title>Devosia chinhatensis sp. nov., isolated from a hexachlorocyclohexane (HCH) dump site in India.</title>
        <authorList>
            <person name="Kumar M."/>
            <person name="Lal R."/>
        </authorList>
    </citation>
    <scope>NUCLEOTIDE SEQUENCE [LARGE SCALE GENOMIC DNA]</scope>
    <source>
        <strain evidence="3 4">H239</strain>
    </source>
</reference>
<organism evidence="3 4">
    <name type="scientific">Devosia aurantiaca</name>
    <dbReference type="NCBI Taxonomy" id="2714858"/>
    <lineage>
        <taxon>Bacteria</taxon>
        <taxon>Pseudomonadati</taxon>
        <taxon>Pseudomonadota</taxon>
        <taxon>Alphaproteobacteria</taxon>
        <taxon>Hyphomicrobiales</taxon>
        <taxon>Devosiaceae</taxon>
        <taxon>Devosia</taxon>
    </lineage>
</organism>
<accession>A0A6M1SW31</accession>
<evidence type="ECO:0000256" key="1">
    <source>
        <dbReference type="PROSITE-ProRule" id="PRU00169"/>
    </source>
</evidence>
<dbReference type="Gene3D" id="3.40.50.2300">
    <property type="match status" value="1"/>
</dbReference>
<feature type="modified residue" description="4-aspartylphosphate" evidence="1">
    <location>
        <position position="58"/>
    </location>
</feature>
<proteinExistence type="predicted"/>
<dbReference type="GO" id="GO:0000160">
    <property type="term" value="P:phosphorelay signal transduction system"/>
    <property type="evidence" value="ECO:0007669"/>
    <property type="project" value="InterPro"/>
</dbReference>
<sequence length="119" mass="12851">MKLSHLKTVLHLEDEMMLVMDLEELMRAQGVAEVLHCATARAAIEIINTTPPDAAVVDAYVRDGDTQAVAALLKARSIPFIMLSGASDPFDNRTDAIWVNKPASDEDMIAALVMATSPS</sequence>
<name>A0A6M1SW31_9HYPH</name>
<dbReference type="Proteomes" id="UP000474802">
    <property type="component" value="Unassembled WGS sequence"/>
</dbReference>
<dbReference type="SUPFAM" id="SSF52172">
    <property type="entry name" value="CheY-like"/>
    <property type="match status" value="1"/>
</dbReference>
<keyword evidence="4" id="KW-1185">Reference proteome</keyword>